<dbReference type="RefSeq" id="XP_001880169.1">
    <property type="nucleotide sequence ID" value="XM_001880134.1"/>
</dbReference>
<evidence type="ECO:0000313" key="3">
    <source>
        <dbReference type="Proteomes" id="UP000001194"/>
    </source>
</evidence>
<dbReference type="GeneID" id="6076064"/>
<dbReference type="InParanoid" id="B0D8K2"/>
<organism evidence="3">
    <name type="scientific">Laccaria bicolor (strain S238N-H82 / ATCC MYA-4686)</name>
    <name type="common">Bicoloured deceiver</name>
    <name type="synonym">Laccaria laccata var. bicolor</name>
    <dbReference type="NCBI Taxonomy" id="486041"/>
    <lineage>
        <taxon>Eukaryota</taxon>
        <taxon>Fungi</taxon>
        <taxon>Dikarya</taxon>
        <taxon>Basidiomycota</taxon>
        <taxon>Agaricomycotina</taxon>
        <taxon>Agaricomycetes</taxon>
        <taxon>Agaricomycetidae</taxon>
        <taxon>Agaricales</taxon>
        <taxon>Agaricineae</taxon>
        <taxon>Hydnangiaceae</taxon>
        <taxon>Laccaria</taxon>
    </lineage>
</organism>
<keyword evidence="1" id="KW-0175">Coiled coil</keyword>
<dbReference type="OrthoDB" id="3235759at2759"/>
<protein>
    <submittedName>
        <fullName evidence="2">Predicted protein</fullName>
    </submittedName>
</protein>
<accession>B0D8K2</accession>
<gene>
    <name evidence="2" type="ORF">LACBIDRAFT_296349</name>
</gene>
<keyword evidence="3" id="KW-1185">Reference proteome</keyword>
<feature type="coiled-coil region" evidence="1">
    <location>
        <begin position="79"/>
        <end position="123"/>
    </location>
</feature>
<name>B0D8K2_LACBS</name>
<dbReference type="EMBL" id="DS547100">
    <property type="protein sequence ID" value="EDR08856.1"/>
    <property type="molecule type" value="Genomic_DNA"/>
</dbReference>
<evidence type="ECO:0000313" key="2">
    <source>
        <dbReference type="EMBL" id="EDR08856.1"/>
    </source>
</evidence>
<dbReference type="HOGENOM" id="CLU_050078_0_0_1"/>
<proteinExistence type="predicted"/>
<dbReference type="KEGG" id="lbc:LACBIDRAFT_296349"/>
<sequence length="252" mass="28401">MEPPTPTSTGAAHLSPTKDHIDTVPDAFVATRTLFNRMKDPLSGLDATYEDLQGQSMQVAHLAGDVGAKSEIIEICQQIQDQDRRHKEAVDEIQNILDDLFKNQAIEEMRKQVEEELAAQIDEVVKEQVAACLETHIPPELQDEVVESNEELEKVRMALHNSESRRANADLRSSKPDALLHTIYMSDGKVSPAFPNDLKSLFGLDGETCKTIMLHYELPNPTESRDRNLNRIMQFCGVKYQLVERDYVEISA</sequence>
<reference evidence="2 3" key="1">
    <citation type="journal article" date="2008" name="Nature">
        <title>The genome of Laccaria bicolor provides insights into mycorrhizal symbiosis.</title>
        <authorList>
            <person name="Martin F."/>
            <person name="Aerts A."/>
            <person name="Ahren D."/>
            <person name="Brun A."/>
            <person name="Danchin E.G.J."/>
            <person name="Duchaussoy F."/>
            <person name="Gibon J."/>
            <person name="Kohler A."/>
            <person name="Lindquist E."/>
            <person name="Pereda V."/>
            <person name="Salamov A."/>
            <person name="Shapiro H.J."/>
            <person name="Wuyts J."/>
            <person name="Blaudez D."/>
            <person name="Buee M."/>
            <person name="Brokstein P."/>
            <person name="Canbaeck B."/>
            <person name="Cohen D."/>
            <person name="Courty P.E."/>
            <person name="Coutinho P.M."/>
            <person name="Delaruelle C."/>
            <person name="Detter J.C."/>
            <person name="Deveau A."/>
            <person name="DiFazio S."/>
            <person name="Duplessis S."/>
            <person name="Fraissinet-Tachet L."/>
            <person name="Lucic E."/>
            <person name="Frey-Klett P."/>
            <person name="Fourrey C."/>
            <person name="Feussner I."/>
            <person name="Gay G."/>
            <person name="Grimwood J."/>
            <person name="Hoegger P.J."/>
            <person name="Jain P."/>
            <person name="Kilaru S."/>
            <person name="Labbe J."/>
            <person name="Lin Y.C."/>
            <person name="Legue V."/>
            <person name="Le Tacon F."/>
            <person name="Marmeisse R."/>
            <person name="Melayah D."/>
            <person name="Montanini B."/>
            <person name="Muratet M."/>
            <person name="Nehls U."/>
            <person name="Niculita-Hirzel H."/>
            <person name="Oudot-Le Secq M.P."/>
            <person name="Peter M."/>
            <person name="Quesneville H."/>
            <person name="Rajashekar B."/>
            <person name="Reich M."/>
            <person name="Rouhier N."/>
            <person name="Schmutz J."/>
            <person name="Yin T."/>
            <person name="Chalot M."/>
            <person name="Henrissat B."/>
            <person name="Kuees U."/>
            <person name="Lucas S."/>
            <person name="Van de Peer Y."/>
            <person name="Podila G.K."/>
            <person name="Polle A."/>
            <person name="Pukkila P.J."/>
            <person name="Richardson P.M."/>
            <person name="Rouze P."/>
            <person name="Sanders I.R."/>
            <person name="Stajich J.E."/>
            <person name="Tunlid A."/>
            <person name="Tuskan G."/>
            <person name="Grigoriev I.V."/>
        </authorList>
    </citation>
    <scope>NUCLEOTIDE SEQUENCE [LARGE SCALE GENOMIC DNA]</scope>
    <source>
        <strain evidence="3">S238N-H82 / ATCC MYA-4686</strain>
    </source>
</reference>
<evidence type="ECO:0000256" key="1">
    <source>
        <dbReference type="SAM" id="Coils"/>
    </source>
</evidence>
<dbReference type="Proteomes" id="UP000001194">
    <property type="component" value="Unassembled WGS sequence"/>
</dbReference>
<dbReference type="AlphaFoldDB" id="B0D8K2"/>